<feature type="transmembrane region" description="Helical" evidence="9">
    <location>
        <begin position="211"/>
        <end position="235"/>
    </location>
</feature>
<feature type="domain" description="Letm1 RBD" evidence="10">
    <location>
        <begin position="211"/>
        <end position="395"/>
    </location>
</feature>
<dbReference type="PROSITE" id="PS51758">
    <property type="entry name" value="LETM1_RBD"/>
    <property type="match status" value="1"/>
</dbReference>
<dbReference type="RefSeq" id="XP_007767054.1">
    <property type="nucleotide sequence ID" value="XM_007768864.1"/>
</dbReference>
<evidence type="ECO:0000256" key="3">
    <source>
        <dbReference type="ARBA" id="ARBA00022792"/>
    </source>
</evidence>
<evidence type="ECO:0000256" key="2">
    <source>
        <dbReference type="ARBA" id="ARBA00022692"/>
    </source>
</evidence>
<evidence type="ECO:0000259" key="10">
    <source>
        <dbReference type="PROSITE" id="PS51758"/>
    </source>
</evidence>
<keyword evidence="6 9" id="KW-0472">Membrane</keyword>
<feature type="region of interest" description="Disordered" evidence="8">
    <location>
        <begin position="49"/>
        <end position="96"/>
    </location>
</feature>
<evidence type="ECO:0000256" key="6">
    <source>
        <dbReference type="ARBA" id="ARBA00023136"/>
    </source>
</evidence>
<dbReference type="OrthoDB" id="73691at2759"/>
<dbReference type="Pfam" id="PF07766">
    <property type="entry name" value="LETM1_RBD"/>
    <property type="match status" value="2"/>
</dbReference>
<protein>
    <recommendedName>
        <fullName evidence="10">Letm1 RBD domain-containing protein</fullName>
    </recommendedName>
</protein>
<proteinExistence type="predicted"/>
<comment type="subcellular location">
    <subcellularLocation>
        <location evidence="1">Mitochondrion inner membrane</location>
        <topology evidence="1">Single-pass membrane protein</topology>
    </subcellularLocation>
</comment>
<dbReference type="PANTHER" id="PTHR14009">
    <property type="entry name" value="LEUCINE ZIPPER-EF-HAND CONTAINING TRANSMEMBRANE PROTEIN"/>
    <property type="match status" value="1"/>
</dbReference>
<keyword evidence="3" id="KW-0999">Mitochondrion inner membrane</keyword>
<name>A0A5M3MVQ3_CONPW</name>
<dbReference type="GeneID" id="19200884"/>
<dbReference type="GO" id="GO:0005743">
    <property type="term" value="C:mitochondrial inner membrane"/>
    <property type="evidence" value="ECO:0007669"/>
    <property type="project" value="UniProtKB-SubCell"/>
</dbReference>
<dbReference type="GO" id="GO:0030003">
    <property type="term" value="P:intracellular monoatomic cation homeostasis"/>
    <property type="evidence" value="ECO:0007669"/>
    <property type="project" value="TreeGrafter"/>
</dbReference>
<keyword evidence="4 9" id="KW-1133">Transmembrane helix</keyword>
<reference evidence="12" key="1">
    <citation type="journal article" date="2012" name="Science">
        <title>The Paleozoic origin of enzymatic lignin decomposition reconstructed from 31 fungal genomes.</title>
        <authorList>
            <person name="Floudas D."/>
            <person name="Binder M."/>
            <person name="Riley R."/>
            <person name="Barry K."/>
            <person name="Blanchette R.A."/>
            <person name="Henrissat B."/>
            <person name="Martinez A.T."/>
            <person name="Otillar R."/>
            <person name="Spatafora J.W."/>
            <person name="Yadav J.S."/>
            <person name="Aerts A."/>
            <person name="Benoit I."/>
            <person name="Boyd A."/>
            <person name="Carlson A."/>
            <person name="Copeland A."/>
            <person name="Coutinho P.M."/>
            <person name="de Vries R.P."/>
            <person name="Ferreira P."/>
            <person name="Findley K."/>
            <person name="Foster B."/>
            <person name="Gaskell J."/>
            <person name="Glotzer D."/>
            <person name="Gorecki P."/>
            <person name="Heitman J."/>
            <person name="Hesse C."/>
            <person name="Hori C."/>
            <person name="Igarashi K."/>
            <person name="Jurgens J.A."/>
            <person name="Kallen N."/>
            <person name="Kersten P."/>
            <person name="Kohler A."/>
            <person name="Kuees U."/>
            <person name="Kumar T.K.A."/>
            <person name="Kuo A."/>
            <person name="LaButti K."/>
            <person name="Larrondo L.F."/>
            <person name="Lindquist E."/>
            <person name="Ling A."/>
            <person name="Lombard V."/>
            <person name="Lucas S."/>
            <person name="Lundell T."/>
            <person name="Martin R."/>
            <person name="McLaughlin D.J."/>
            <person name="Morgenstern I."/>
            <person name="Morin E."/>
            <person name="Murat C."/>
            <person name="Nagy L.G."/>
            <person name="Nolan M."/>
            <person name="Ohm R.A."/>
            <person name="Patyshakuliyeva A."/>
            <person name="Rokas A."/>
            <person name="Ruiz-Duenas F.J."/>
            <person name="Sabat G."/>
            <person name="Salamov A."/>
            <person name="Samejima M."/>
            <person name="Schmutz J."/>
            <person name="Slot J.C."/>
            <person name="St John F."/>
            <person name="Stenlid J."/>
            <person name="Sun H."/>
            <person name="Sun S."/>
            <person name="Syed K."/>
            <person name="Tsang A."/>
            <person name="Wiebenga A."/>
            <person name="Young D."/>
            <person name="Pisabarro A."/>
            <person name="Eastwood D.C."/>
            <person name="Martin F."/>
            <person name="Cullen D."/>
            <person name="Grigoriev I.V."/>
            <person name="Hibbett D.S."/>
        </authorList>
    </citation>
    <scope>NUCLEOTIDE SEQUENCE [LARGE SCALE GENOMIC DNA]</scope>
    <source>
        <strain evidence="12">RWD-64-598 SS2</strain>
    </source>
</reference>
<dbReference type="Proteomes" id="UP000053558">
    <property type="component" value="Unassembled WGS sequence"/>
</dbReference>
<evidence type="ECO:0000256" key="9">
    <source>
        <dbReference type="SAM" id="Phobius"/>
    </source>
</evidence>
<evidence type="ECO:0000313" key="11">
    <source>
        <dbReference type="EMBL" id="EIW83242.1"/>
    </source>
</evidence>
<gene>
    <name evidence="11" type="ORF">CONPUDRAFT_136344</name>
</gene>
<dbReference type="InterPro" id="IPR044202">
    <property type="entry name" value="LETM1/MDM38-like"/>
</dbReference>
<dbReference type="OMA" id="WETRFIR"/>
<evidence type="ECO:0000256" key="7">
    <source>
        <dbReference type="PROSITE-ProRule" id="PRU01094"/>
    </source>
</evidence>
<dbReference type="PANTHER" id="PTHR14009:SF1">
    <property type="entry name" value="MITOCHONDRIAL PROTON_CALCIUM EXCHANGER PROTEIN"/>
    <property type="match status" value="1"/>
</dbReference>
<organism evidence="11 12">
    <name type="scientific">Coniophora puteana (strain RWD-64-598)</name>
    <name type="common">Brown rot fungus</name>
    <dbReference type="NCBI Taxonomy" id="741705"/>
    <lineage>
        <taxon>Eukaryota</taxon>
        <taxon>Fungi</taxon>
        <taxon>Dikarya</taxon>
        <taxon>Basidiomycota</taxon>
        <taxon>Agaricomycotina</taxon>
        <taxon>Agaricomycetes</taxon>
        <taxon>Agaricomycetidae</taxon>
        <taxon>Boletales</taxon>
        <taxon>Coniophorineae</taxon>
        <taxon>Coniophoraceae</taxon>
        <taxon>Coniophora</taxon>
    </lineage>
</organism>
<evidence type="ECO:0000313" key="12">
    <source>
        <dbReference type="Proteomes" id="UP000053558"/>
    </source>
</evidence>
<dbReference type="InterPro" id="IPR033122">
    <property type="entry name" value="LETM1-like_RBD"/>
</dbReference>
<accession>A0A5M3MVQ3</accession>
<dbReference type="GO" id="GO:0043022">
    <property type="term" value="F:ribosome binding"/>
    <property type="evidence" value="ECO:0007669"/>
    <property type="project" value="InterPro"/>
</dbReference>
<evidence type="ECO:0000256" key="8">
    <source>
        <dbReference type="SAM" id="MobiDB-lite"/>
    </source>
</evidence>
<keyword evidence="2 9" id="KW-0812">Transmembrane</keyword>
<keyword evidence="5 7" id="KW-0496">Mitochondrion</keyword>
<evidence type="ECO:0000256" key="4">
    <source>
        <dbReference type="ARBA" id="ARBA00022989"/>
    </source>
</evidence>
<keyword evidence="12" id="KW-1185">Reference proteome</keyword>
<dbReference type="EMBL" id="JH711576">
    <property type="protein sequence ID" value="EIW83242.1"/>
    <property type="molecule type" value="Genomic_DNA"/>
</dbReference>
<evidence type="ECO:0000256" key="1">
    <source>
        <dbReference type="ARBA" id="ARBA00004434"/>
    </source>
</evidence>
<dbReference type="KEGG" id="cput:CONPUDRAFT_136344"/>
<evidence type="ECO:0000256" key="5">
    <source>
        <dbReference type="ARBA" id="ARBA00023128"/>
    </source>
</evidence>
<dbReference type="AlphaFoldDB" id="A0A5M3MVQ3"/>
<sequence length="395" mass="43563">MLRTITRNGAVNGTFSSGRLGNGVLLTTLSRGDYHKRVGTLALVRLASTDVSPSTARAESREPPPNAAGALRKPRADFKPGPLKPPSKTSQLASDKKTVIHPHKGAQVTRSVGGQAEAVADEPKPSVLELAKRDIAEAMEQGVLAPLPPDAGRVTQWIHPVKELFKFYWNGLKAINTHRKQVSAIRDRMERGGPLPSRAEMRFMKTYNQDALKLIPFIIIVFIAEEIIPFIALYAPRMLPSTCVLPGQQNRIVFKRHSAQANALTENRGLFENMRKAGEQAGFTPSAAVTNFTAISSSLGLPSWGPSLLSRWRVSNHLTYITADDKILAKEGYGQNLTQLELRDALHERGVPFNDKDKDDMQHRLKWWLDTADSTDKGDPISRRIFALALANSRA</sequence>
<comment type="caution">
    <text evidence="11">The sequence shown here is derived from an EMBL/GenBank/DDBJ whole genome shotgun (WGS) entry which is preliminary data.</text>
</comment>